<keyword evidence="1" id="KW-0472">Membrane</keyword>
<feature type="transmembrane region" description="Helical" evidence="1">
    <location>
        <begin position="197"/>
        <end position="221"/>
    </location>
</feature>
<reference evidence="2" key="1">
    <citation type="submission" date="2014-03" db="EMBL/GenBank/DDBJ databases">
        <authorList>
            <person name="Genoscope - CEA"/>
        </authorList>
    </citation>
    <scope>NUCLEOTIDE SEQUENCE [LARGE SCALE GENOMIC DNA]</scope>
    <source>
        <strain evidence="2">CF27</strain>
    </source>
</reference>
<reference evidence="2" key="2">
    <citation type="submission" date="2014-07" db="EMBL/GenBank/DDBJ databases">
        <title>Initial genome analysis of the psychrotolerant acidophile Acidithiobacillus ferrivorans CF27: insights into iron and sulfur oxidation pathways and into biofilm formation.</title>
        <authorList>
            <person name="Talla E."/>
            <person name="Hedrich S."/>
            <person name="Mangenot S."/>
            <person name="Ji B."/>
            <person name="Johnson D.B."/>
            <person name="Barbe V."/>
            <person name="Bonnefoy V."/>
        </authorList>
    </citation>
    <scope>NUCLEOTIDE SEQUENCE [LARGE SCALE GENOMIC DNA]</scope>
    <source>
        <strain evidence="2">CF27</strain>
    </source>
</reference>
<protein>
    <submittedName>
        <fullName evidence="2">Uncharacterized protein</fullName>
    </submittedName>
</protein>
<comment type="caution">
    <text evidence="2">The sequence shown here is derived from an EMBL/GenBank/DDBJ whole genome shotgun (WGS) entry which is preliminary data.</text>
</comment>
<organism evidence="2">
    <name type="scientific">Acidithiobacillus ferrivorans</name>
    <dbReference type="NCBI Taxonomy" id="160808"/>
    <lineage>
        <taxon>Bacteria</taxon>
        <taxon>Pseudomonadati</taxon>
        <taxon>Pseudomonadota</taxon>
        <taxon>Acidithiobacillia</taxon>
        <taxon>Acidithiobacillales</taxon>
        <taxon>Acidithiobacillaceae</taxon>
        <taxon>Acidithiobacillus</taxon>
    </lineage>
</organism>
<dbReference type="AlphaFoldDB" id="A0A060UKL8"/>
<evidence type="ECO:0000313" key="2">
    <source>
        <dbReference type="EMBL" id="CDQ08916.1"/>
    </source>
</evidence>
<dbReference type="EMBL" id="CCCS020000004">
    <property type="protein sequence ID" value="CDQ08916.1"/>
    <property type="molecule type" value="Genomic_DNA"/>
</dbReference>
<evidence type="ECO:0000256" key="1">
    <source>
        <dbReference type="SAM" id="Phobius"/>
    </source>
</evidence>
<name>A0A060UKL8_9PROT</name>
<proteinExistence type="predicted"/>
<sequence>MDHFRRSIVDIVIERHHGHGLCRSGSGVRPWVRHKHHSVALILSGFYPSWPSWRTPLDERVAVPFHRRFLVEQIFSRIGGGSILFARTNIPPSLVLRDFFTAFRRLQHADQVSNRIFRIQDFLFTQLHQVAEFPCCFSGTSHPAAHLKNMRPFIEQKHKVFRDAGVSTHLLNGDEFVVRDGVAGPPQGGRRRRFYRIAFLPILWVLNACHCGLLAGCRAFVVKQEALAASIRIVGEPNDSGDAVFQHSMNNGQPAPFFVALRFSFDVTRVNQGLQVPMDRGF</sequence>
<accession>A0A060UKL8</accession>
<keyword evidence="1" id="KW-1133">Transmembrane helix</keyword>
<gene>
    <name evidence="2" type="ORF">AFERRI_120024</name>
</gene>
<keyword evidence="1" id="KW-0812">Transmembrane</keyword>